<feature type="transmembrane region" description="Helical" evidence="1">
    <location>
        <begin position="225"/>
        <end position="249"/>
    </location>
</feature>
<feature type="transmembrane region" description="Helical" evidence="1">
    <location>
        <begin position="153"/>
        <end position="172"/>
    </location>
</feature>
<dbReference type="Proteomes" id="UP001201980">
    <property type="component" value="Unassembled WGS sequence"/>
</dbReference>
<reference evidence="2" key="1">
    <citation type="submission" date="2022-07" db="EMBL/GenBank/DDBJ databases">
        <title>Draft genome sequence of Zalerion maritima ATCC 34329, a (micro)plastics degrading marine fungus.</title>
        <authorList>
            <person name="Paco A."/>
            <person name="Goncalves M.F.M."/>
            <person name="Rocha-Santos T.A.P."/>
            <person name="Alves A."/>
        </authorList>
    </citation>
    <scope>NUCLEOTIDE SEQUENCE</scope>
    <source>
        <strain evidence="2">ATCC 34329</strain>
    </source>
</reference>
<gene>
    <name evidence="2" type="ORF">MKZ38_001089</name>
</gene>
<keyword evidence="1" id="KW-0472">Membrane</keyword>
<feature type="transmembrane region" description="Helical" evidence="1">
    <location>
        <begin position="184"/>
        <end position="205"/>
    </location>
</feature>
<dbReference type="EMBL" id="JAKWBI020000126">
    <property type="protein sequence ID" value="KAJ2902053.1"/>
    <property type="molecule type" value="Genomic_DNA"/>
</dbReference>
<keyword evidence="1" id="KW-0812">Transmembrane</keyword>
<comment type="caution">
    <text evidence="2">The sequence shown here is derived from an EMBL/GenBank/DDBJ whole genome shotgun (WGS) entry which is preliminary data.</text>
</comment>
<keyword evidence="1" id="KW-1133">Transmembrane helix</keyword>
<evidence type="ECO:0000313" key="2">
    <source>
        <dbReference type="EMBL" id="KAJ2902053.1"/>
    </source>
</evidence>
<feature type="transmembrane region" description="Helical" evidence="1">
    <location>
        <begin position="91"/>
        <end position="116"/>
    </location>
</feature>
<name>A0AAD5RYH4_9PEZI</name>
<sequence>MSPVQIAEGFSLTNRWLLYTSFMLSPAQFLSGLGSDCPSNLGFLAYNWYSQIVWYQAIKAKQMHALSLMTPYFNLIYAISFLGGITSGNIVFGGLLCLGTAGVLLLNTVSAWTSWATNQPEGIGEYQFFFFGWQTLSTGWHSFFLLWQIFDTINALFFLSVGIGVAVLQKPIKEKVEKDFDGLYLVRWLYVPFGGAVMLFFFWPFIMWTELTASRNHIESHTDFIAVGLFGAQVVALFIPSLSGYLGCFKGIFPCLGPRKVSADLETGVELPEGG</sequence>
<feature type="transmembrane region" description="Helical" evidence="1">
    <location>
        <begin position="65"/>
        <end position="85"/>
    </location>
</feature>
<accession>A0AAD5RYH4</accession>
<protein>
    <submittedName>
        <fullName evidence="2">Uncharacterized protein</fullName>
    </submittedName>
</protein>
<keyword evidence="3" id="KW-1185">Reference proteome</keyword>
<proteinExistence type="predicted"/>
<evidence type="ECO:0000313" key="3">
    <source>
        <dbReference type="Proteomes" id="UP001201980"/>
    </source>
</evidence>
<dbReference type="AlphaFoldDB" id="A0AAD5RYH4"/>
<evidence type="ECO:0000256" key="1">
    <source>
        <dbReference type="SAM" id="Phobius"/>
    </source>
</evidence>
<organism evidence="2 3">
    <name type="scientific">Zalerion maritima</name>
    <dbReference type="NCBI Taxonomy" id="339359"/>
    <lineage>
        <taxon>Eukaryota</taxon>
        <taxon>Fungi</taxon>
        <taxon>Dikarya</taxon>
        <taxon>Ascomycota</taxon>
        <taxon>Pezizomycotina</taxon>
        <taxon>Sordariomycetes</taxon>
        <taxon>Lulworthiomycetidae</taxon>
        <taxon>Lulworthiales</taxon>
        <taxon>Lulworthiaceae</taxon>
        <taxon>Zalerion</taxon>
    </lineage>
</organism>